<evidence type="ECO:0000256" key="1">
    <source>
        <dbReference type="PROSITE-ProRule" id="PRU00325"/>
    </source>
</evidence>
<keyword evidence="1" id="KW-0863">Zinc-finger</keyword>
<dbReference type="EMBL" id="FNIA01000007">
    <property type="protein sequence ID" value="SDM80409.1"/>
    <property type="molecule type" value="Genomic_DNA"/>
</dbReference>
<keyword evidence="1" id="KW-0479">Metal-binding</keyword>
<proteinExistence type="predicted"/>
<keyword evidence="4" id="KW-1185">Reference proteome</keyword>
<evidence type="ECO:0000313" key="4">
    <source>
        <dbReference type="Proteomes" id="UP000199370"/>
    </source>
</evidence>
<dbReference type="AlphaFoldDB" id="A0A1G9W7E2"/>
<keyword evidence="1" id="KW-0862">Zinc</keyword>
<dbReference type="RefSeq" id="WP_089732781.1">
    <property type="nucleotide sequence ID" value="NZ_FNIA01000007.1"/>
</dbReference>
<evidence type="ECO:0000259" key="2">
    <source>
        <dbReference type="PROSITE" id="PS50966"/>
    </source>
</evidence>
<protein>
    <recommendedName>
        <fullName evidence="2">SWIM-type domain-containing protein</fullName>
    </recommendedName>
</protein>
<dbReference type="InterPro" id="IPR007527">
    <property type="entry name" value="Znf_SWIM"/>
</dbReference>
<feature type="domain" description="SWIM-type" evidence="2">
    <location>
        <begin position="73"/>
        <end position="110"/>
    </location>
</feature>
<evidence type="ECO:0000313" key="3">
    <source>
        <dbReference type="EMBL" id="SDM80409.1"/>
    </source>
</evidence>
<reference evidence="3 4" key="1">
    <citation type="submission" date="2016-10" db="EMBL/GenBank/DDBJ databases">
        <authorList>
            <person name="de Groot N.N."/>
        </authorList>
    </citation>
    <scope>NUCLEOTIDE SEQUENCE [LARGE SCALE GENOMIC DNA]</scope>
    <source>
        <strain evidence="4">EB21,IBRC-M 10013,KCTC 4048</strain>
    </source>
</reference>
<accession>A0A1G9W7E2</accession>
<gene>
    <name evidence="3" type="ORF">SAMN05192554_107199</name>
</gene>
<dbReference type="STRING" id="996166.SAMN05192554_107199"/>
<dbReference type="OrthoDB" id="318346at2157"/>
<name>A0A1G9W7E2_9EURY</name>
<organism evidence="3 4">
    <name type="scientific">Haloarchaeobius iranensis</name>
    <dbReference type="NCBI Taxonomy" id="996166"/>
    <lineage>
        <taxon>Archaea</taxon>
        <taxon>Methanobacteriati</taxon>
        <taxon>Methanobacteriota</taxon>
        <taxon>Stenosarchaea group</taxon>
        <taxon>Halobacteria</taxon>
        <taxon>Halobacteriales</taxon>
        <taxon>Halorubellaceae</taxon>
        <taxon>Haloarchaeobius</taxon>
    </lineage>
</organism>
<sequence>MTPEQPQPDQLEQARQTVENRLHLTPLTFPEKWTLSTQWHRAQASPAECGPVNPVEFDLLIGYPDTDELGDRHRVTFTIYQGELLAHCDCHAWTYHDWCTHVAHLWWRWSRNQLGVTDLDTGDVHHSPP</sequence>
<dbReference type="PROSITE" id="PS50966">
    <property type="entry name" value="ZF_SWIM"/>
    <property type="match status" value="1"/>
</dbReference>
<dbReference type="GO" id="GO:0008270">
    <property type="term" value="F:zinc ion binding"/>
    <property type="evidence" value="ECO:0007669"/>
    <property type="project" value="UniProtKB-KW"/>
</dbReference>
<dbReference type="Proteomes" id="UP000199370">
    <property type="component" value="Unassembled WGS sequence"/>
</dbReference>